<evidence type="ECO:0000313" key="2">
    <source>
        <dbReference type="Proteomes" id="UP001164250"/>
    </source>
</evidence>
<dbReference type="Proteomes" id="UP001164250">
    <property type="component" value="Chromosome 8"/>
</dbReference>
<reference evidence="2" key="1">
    <citation type="journal article" date="2023" name="G3 (Bethesda)">
        <title>Genome assembly and association tests identify interacting loci associated with vigor, precocity, and sex in interspecific pistachio rootstocks.</title>
        <authorList>
            <person name="Palmer W."/>
            <person name="Jacygrad E."/>
            <person name="Sagayaradj S."/>
            <person name="Cavanaugh K."/>
            <person name="Han R."/>
            <person name="Bertier L."/>
            <person name="Beede B."/>
            <person name="Kafkas S."/>
            <person name="Golino D."/>
            <person name="Preece J."/>
            <person name="Michelmore R."/>
        </authorList>
    </citation>
    <scope>NUCLEOTIDE SEQUENCE [LARGE SCALE GENOMIC DNA]</scope>
</reference>
<sequence>MYLLAMHHDMLSIVTGDILFHGVCAQVGEFLKIKQSKDEATLCRILVEELVDENYFQGIPKNNVLTSDWNVLLQVQKLVGKLREREDRWRIISSVWVEMLFCGPVIVLGLSMQSNLDEVENCSLTT</sequence>
<keyword evidence="2" id="KW-1185">Reference proteome</keyword>
<organism evidence="1 2">
    <name type="scientific">Pistacia atlantica</name>
    <dbReference type="NCBI Taxonomy" id="434234"/>
    <lineage>
        <taxon>Eukaryota</taxon>
        <taxon>Viridiplantae</taxon>
        <taxon>Streptophyta</taxon>
        <taxon>Embryophyta</taxon>
        <taxon>Tracheophyta</taxon>
        <taxon>Spermatophyta</taxon>
        <taxon>Magnoliopsida</taxon>
        <taxon>eudicotyledons</taxon>
        <taxon>Gunneridae</taxon>
        <taxon>Pentapetalae</taxon>
        <taxon>rosids</taxon>
        <taxon>malvids</taxon>
        <taxon>Sapindales</taxon>
        <taxon>Anacardiaceae</taxon>
        <taxon>Pistacia</taxon>
    </lineage>
</organism>
<evidence type="ECO:0000313" key="1">
    <source>
        <dbReference type="EMBL" id="KAJ0091171.1"/>
    </source>
</evidence>
<protein>
    <submittedName>
        <fullName evidence="1">Uncharacterized protein</fullName>
    </submittedName>
</protein>
<proteinExistence type="predicted"/>
<dbReference type="EMBL" id="CM047904">
    <property type="protein sequence ID" value="KAJ0091171.1"/>
    <property type="molecule type" value="Genomic_DNA"/>
</dbReference>
<comment type="caution">
    <text evidence="1">The sequence shown here is derived from an EMBL/GenBank/DDBJ whole genome shotgun (WGS) entry which is preliminary data.</text>
</comment>
<accession>A0ACC1AWY5</accession>
<name>A0ACC1AWY5_9ROSI</name>
<gene>
    <name evidence="1" type="ORF">Patl1_14469</name>
</gene>